<dbReference type="RefSeq" id="WP_038090536.1">
    <property type="nucleotide sequence ID" value="NZ_JQSG02000003.1"/>
</dbReference>
<name>A0A1A6C3W7_9GAMM</name>
<dbReference type="PANTHER" id="PTHR43540:SF9">
    <property type="entry name" value="FAMILY HYDROLASE, PUTATIVE (AFU_ORTHOLOGUE AFUA_2G08700)-RELATED"/>
    <property type="match status" value="1"/>
</dbReference>
<keyword evidence="1 3" id="KW-0378">Hydrolase</keyword>
<comment type="caution">
    <text evidence="3">The sequence shown here is derived from an EMBL/GenBank/DDBJ whole genome shotgun (WGS) entry which is preliminary data.</text>
</comment>
<dbReference type="InterPro" id="IPR000868">
    <property type="entry name" value="Isochorismatase-like_dom"/>
</dbReference>
<evidence type="ECO:0000259" key="2">
    <source>
        <dbReference type="Pfam" id="PF00857"/>
    </source>
</evidence>
<dbReference type="GO" id="GO:0016787">
    <property type="term" value="F:hydrolase activity"/>
    <property type="evidence" value="ECO:0007669"/>
    <property type="project" value="UniProtKB-KW"/>
</dbReference>
<evidence type="ECO:0000256" key="1">
    <source>
        <dbReference type="ARBA" id="ARBA00022801"/>
    </source>
</evidence>
<dbReference type="CDD" id="cd00431">
    <property type="entry name" value="cysteine_hydrolases"/>
    <property type="match status" value="1"/>
</dbReference>
<sequence length="223" mass="23216">MSLPHAPLHGTALMVIDMQRDFCEAGGYADRAGLDIARLRAPIANITRLLAAAREYGVAVLYTREGHRPDLADLTATKRERSAAAGAPVGSRGPLGRLLVRGEYGQDVIDELAPRAGEPVIDKPGYSAFHATGLARLLDDAGIRHLILTGITTDVCVHSTLRAAVDRGYRCITVGDACAASDTALHDAAIAMIGGEGGIFGGVASTESLLQAWKKIAAPGAPA</sequence>
<dbReference type="InterPro" id="IPR050272">
    <property type="entry name" value="Isochorismatase-like_hydrls"/>
</dbReference>
<accession>A0A1A6C3W7</accession>
<evidence type="ECO:0000313" key="3">
    <source>
        <dbReference type="EMBL" id="OBS09253.1"/>
    </source>
</evidence>
<dbReference type="OrthoDB" id="9807387at2"/>
<dbReference type="Gene3D" id="3.40.50.850">
    <property type="entry name" value="Isochorismatase-like"/>
    <property type="match status" value="1"/>
</dbReference>
<dbReference type="SUPFAM" id="SSF52499">
    <property type="entry name" value="Isochorismatase-like hydrolases"/>
    <property type="match status" value="1"/>
</dbReference>
<dbReference type="AlphaFoldDB" id="A0A1A6C3W7"/>
<proteinExistence type="predicted"/>
<feature type="domain" description="Isochorismatase-like" evidence="2">
    <location>
        <begin position="11"/>
        <end position="198"/>
    </location>
</feature>
<evidence type="ECO:0000313" key="4">
    <source>
        <dbReference type="Proteomes" id="UP000029273"/>
    </source>
</evidence>
<gene>
    <name evidence="3" type="ORF">Thpro_021581</name>
</gene>
<organism evidence="3 4">
    <name type="scientific">Acidihalobacter prosperus</name>
    <dbReference type="NCBI Taxonomy" id="160660"/>
    <lineage>
        <taxon>Bacteria</taxon>
        <taxon>Pseudomonadati</taxon>
        <taxon>Pseudomonadota</taxon>
        <taxon>Gammaproteobacteria</taxon>
        <taxon>Chromatiales</taxon>
        <taxon>Ectothiorhodospiraceae</taxon>
        <taxon>Acidihalobacter</taxon>
    </lineage>
</organism>
<dbReference type="InterPro" id="IPR036380">
    <property type="entry name" value="Isochorismatase-like_sf"/>
</dbReference>
<protein>
    <submittedName>
        <fullName evidence="3">Cysteine hydrolase</fullName>
    </submittedName>
</protein>
<dbReference type="EMBL" id="JQSG02000003">
    <property type="protein sequence ID" value="OBS09253.1"/>
    <property type="molecule type" value="Genomic_DNA"/>
</dbReference>
<dbReference type="PANTHER" id="PTHR43540">
    <property type="entry name" value="PEROXYUREIDOACRYLATE/UREIDOACRYLATE AMIDOHYDROLASE-RELATED"/>
    <property type="match status" value="1"/>
</dbReference>
<reference evidence="3 4" key="1">
    <citation type="journal article" date="2014" name="Genome Announc.">
        <title>Draft Genome Sequence of the Iron-Oxidizing, Acidophilic, and Halotolerant 'Thiobacillus prosperus' Type Strain DSM 5130.</title>
        <authorList>
            <person name="Ossandon F.J."/>
            <person name="Cardenas J.P."/>
            <person name="Corbett M."/>
            <person name="Quatrini R."/>
            <person name="Holmes D.S."/>
            <person name="Watkin E."/>
        </authorList>
    </citation>
    <scope>NUCLEOTIDE SEQUENCE [LARGE SCALE GENOMIC DNA]</scope>
    <source>
        <strain evidence="3 4">DSM 5130</strain>
    </source>
</reference>
<keyword evidence="4" id="KW-1185">Reference proteome</keyword>
<dbReference type="Proteomes" id="UP000029273">
    <property type="component" value="Unassembled WGS sequence"/>
</dbReference>
<dbReference type="Pfam" id="PF00857">
    <property type="entry name" value="Isochorismatase"/>
    <property type="match status" value="1"/>
</dbReference>